<accession>G5H640</accession>
<dbReference type="InterPro" id="IPR019489">
    <property type="entry name" value="Clp_ATPase_C"/>
</dbReference>
<dbReference type="PANTHER" id="PTHR11638:SF18">
    <property type="entry name" value="HEAT SHOCK PROTEIN 104"/>
    <property type="match status" value="1"/>
</dbReference>
<dbReference type="PRINTS" id="PR00300">
    <property type="entry name" value="CLPPROTEASEA"/>
</dbReference>
<keyword evidence="2" id="KW-0547">Nucleotide-binding</keyword>
<evidence type="ECO:0000256" key="4">
    <source>
        <dbReference type="ARBA" id="ARBA00023186"/>
    </source>
</evidence>
<evidence type="ECO:0000313" key="7">
    <source>
        <dbReference type="EMBL" id="EHB93134.1"/>
    </source>
</evidence>
<evidence type="ECO:0000313" key="8">
    <source>
        <dbReference type="Proteomes" id="UP000006008"/>
    </source>
</evidence>
<comment type="caution">
    <text evidence="7">The sequence shown here is derived from an EMBL/GenBank/DDBJ whole genome shotgun (WGS) entry which is preliminary data.</text>
</comment>
<dbReference type="GO" id="GO:0034605">
    <property type="term" value="P:cellular response to heat"/>
    <property type="evidence" value="ECO:0007669"/>
    <property type="project" value="TreeGrafter"/>
</dbReference>
<dbReference type="AlphaFoldDB" id="G5H640"/>
<dbReference type="InterPro" id="IPR001270">
    <property type="entry name" value="ClpA/B"/>
</dbReference>
<dbReference type="SMART" id="SM01086">
    <property type="entry name" value="ClpB_D2-small"/>
    <property type="match status" value="1"/>
</dbReference>
<keyword evidence="8" id="KW-1185">Reference proteome</keyword>
<dbReference type="GO" id="GO:0005737">
    <property type="term" value="C:cytoplasm"/>
    <property type="evidence" value="ECO:0007669"/>
    <property type="project" value="TreeGrafter"/>
</dbReference>
<dbReference type="Pfam" id="PF17871">
    <property type="entry name" value="AAA_lid_9"/>
    <property type="match status" value="1"/>
</dbReference>
<dbReference type="FunFam" id="3.40.50.300:FF:000025">
    <property type="entry name" value="ATP-dependent Clp protease subunit"/>
    <property type="match status" value="1"/>
</dbReference>
<dbReference type="InterPro" id="IPR050130">
    <property type="entry name" value="ClpA_ClpB"/>
</dbReference>
<dbReference type="InterPro" id="IPR003593">
    <property type="entry name" value="AAA+_ATPase"/>
</dbReference>
<gene>
    <name evidence="7" type="ORF">HMPREF9450_00400</name>
</gene>
<dbReference type="InterPro" id="IPR001943">
    <property type="entry name" value="UVR_dom"/>
</dbReference>
<name>G5H640_9BACT</name>
<dbReference type="Pfam" id="PF00004">
    <property type="entry name" value="AAA"/>
    <property type="match status" value="1"/>
</dbReference>
<keyword evidence="4" id="KW-0143">Chaperone</keyword>
<dbReference type="Pfam" id="PF10431">
    <property type="entry name" value="ClpB_D2-small"/>
    <property type="match status" value="1"/>
</dbReference>
<dbReference type="GeneID" id="92816821"/>
<sequence length="863" mass="96960">MQLKQTNTLRSVFEQGYAETRHFGAQGLTLDYLFLAILKQEGGHASYLLRKLLKEWEIYQIKIRIENDLKRAQADAVSMNPVLLPSVKESEGSILIRLAEETDDPRHNLLNTAHLLMAIVKDRSSICGQVLAMYNVNSETLSEFVRELPPNEDYYEDMKILDEMSADREAEHYFTQFKPRPQAETESEPAMPVRKERKSPSSDPLIRFGVDLTLAAREGRLDPVIGRDEEIERLVQILGRRKKNNPVLIGEPGVGKSAIVEGLALRIVDNDVPVALRDKRVFALDVASLVAGTKYRGEFEERINTLLGELRKTNNVILFIDEIHTIVGAGSTQGSLDTANILKPVLARGELQCIGATTLREFRENIETDGALERRFQKIMVEQPSPEQTLAVLHNIKRQYEEHHGVRYTDAALTACVELTQRYVADRFFPDKAIDVMDEAGSRAHVKKIGDAMPAGAIQLEERIEKLVRDKKKAMQSRDYEHASVLRGSELELRSRLRAMLSAWTTEMSASAVVIDEQQISEVVASMTGIPLARMSQGEQQRLKDLYGYFSSVVVGQDEAVRKVTRAIQRSRVGLKDPNRPIGVFMFVGPTGVGKTHMAKELAMHLFDSEEALVRVDMSEYSEKHNVSRLIGSPPGYVGYGEGGQLTEKVRRRPYCVVLFDEIEKAHPDVFNLMLQVFDEGQLTDGLGRRVDFRNTIIIMTSNVGSREVQQRGAAVGYAAARSAVAEELNRESVYRKSLERQFAPEFINRIDDVVVFNSLGEADICKIVDLELGRLSKRVQSLGYSIRATEEVKRHLVSIGYEPRYGVRSLKRTILDYVEEPLAELIVEGGVQSGETICVTCRDGKVELTVERGVPEKQAFVS</sequence>
<evidence type="ECO:0000256" key="3">
    <source>
        <dbReference type="ARBA" id="ARBA00022840"/>
    </source>
</evidence>
<dbReference type="GO" id="GO:0016887">
    <property type="term" value="F:ATP hydrolysis activity"/>
    <property type="evidence" value="ECO:0007669"/>
    <property type="project" value="InterPro"/>
</dbReference>
<keyword evidence="3" id="KW-0067">ATP-binding</keyword>
<dbReference type="EMBL" id="ADLD01000004">
    <property type="protein sequence ID" value="EHB93134.1"/>
    <property type="molecule type" value="Genomic_DNA"/>
</dbReference>
<keyword evidence="1" id="KW-0677">Repeat</keyword>
<dbReference type="SUPFAM" id="SSF52540">
    <property type="entry name" value="P-loop containing nucleoside triphosphate hydrolases"/>
    <property type="match status" value="2"/>
</dbReference>
<dbReference type="GO" id="GO:0005524">
    <property type="term" value="F:ATP binding"/>
    <property type="evidence" value="ECO:0007669"/>
    <property type="project" value="UniProtKB-KW"/>
</dbReference>
<protein>
    <recommendedName>
        <fullName evidence="6">UVR domain-containing protein</fullName>
    </recommendedName>
</protein>
<dbReference type="Gene3D" id="1.10.1780.10">
    <property type="entry name" value="Clp, N-terminal domain"/>
    <property type="match status" value="1"/>
</dbReference>
<evidence type="ECO:0000256" key="1">
    <source>
        <dbReference type="ARBA" id="ARBA00022737"/>
    </source>
</evidence>
<dbReference type="InterPro" id="IPR041546">
    <property type="entry name" value="ClpA/ClpB_AAA_lid"/>
</dbReference>
<dbReference type="InterPro" id="IPR027417">
    <property type="entry name" value="P-loop_NTPase"/>
</dbReference>
<dbReference type="Pfam" id="PF07724">
    <property type="entry name" value="AAA_2"/>
    <property type="match status" value="1"/>
</dbReference>
<dbReference type="Gene3D" id="3.40.50.300">
    <property type="entry name" value="P-loop containing nucleotide triphosphate hydrolases"/>
    <property type="match status" value="2"/>
</dbReference>
<dbReference type="PROSITE" id="PS50151">
    <property type="entry name" value="UVR"/>
    <property type="match status" value="1"/>
</dbReference>
<dbReference type="STRING" id="742725.HMPREF9450_00400"/>
<dbReference type="InterPro" id="IPR003959">
    <property type="entry name" value="ATPase_AAA_core"/>
</dbReference>
<dbReference type="RefSeq" id="WP_009133206.1">
    <property type="nucleotide sequence ID" value="NZ_CP102250.1"/>
</dbReference>
<evidence type="ECO:0000256" key="5">
    <source>
        <dbReference type="SAM" id="MobiDB-lite"/>
    </source>
</evidence>
<dbReference type="PATRIC" id="fig|742725.3.peg.444"/>
<dbReference type="Gene3D" id="1.10.8.60">
    <property type="match status" value="2"/>
</dbReference>
<proteinExistence type="predicted"/>
<reference evidence="7 8" key="1">
    <citation type="submission" date="2011-08" db="EMBL/GenBank/DDBJ databases">
        <title>The Genome Sequence of Alistipes indistinctus YIT 12060.</title>
        <authorList>
            <consortium name="The Broad Institute Genome Sequencing Platform"/>
            <person name="Earl A."/>
            <person name="Ward D."/>
            <person name="Feldgarden M."/>
            <person name="Gevers D."/>
            <person name="Morotomi M."/>
            <person name="Young S.K."/>
            <person name="Zeng Q."/>
            <person name="Gargeya S."/>
            <person name="Fitzgerald M."/>
            <person name="Haas B."/>
            <person name="Abouelleil A."/>
            <person name="Alvarado L."/>
            <person name="Arachchi H.M."/>
            <person name="Berlin A."/>
            <person name="Brown A."/>
            <person name="Chapman S.B."/>
            <person name="Chen Z."/>
            <person name="Dunbar C."/>
            <person name="Freedman E."/>
            <person name="Gearin G."/>
            <person name="Gellesch M."/>
            <person name="Goldberg J."/>
            <person name="Griggs A."/>
            <person name="Gujja S."/>
            <person name="Heiman D."/>
            <person name="Howarth C."/>
            <person name="Larson L."/>
            <person name="Lui A."/>
            <person name="MacDonald P.J.P."/>
            <person name="Montmayeur A."/>
            <person name="Murphy C."/>
            <person name="Neiman D."/>
            <person name="Pearson M."/>
            <person name="Priest M."/>
            <person name="Roberts A."/>
            <person name="Saif S."/>
            <person name="Shea T."/>
            <person name="Shenoy N."/>
            <person name="Sisk P."/>
            <person name="Stolte C."/>
            <person name="Sykes S."/>
            <person name="Wortman J."/>
            <person name="Nusbaum C."/>
            <person name="Birren B."/>
        </authorList>
    </citation>
    <scope>NUCLEOTIDE SEQUENCE [LARGE SCALE GENOMIC DNA]</scope>
    <source>
        <strain evidence="7 8">YIT 12060</strain>
    </source>
</reference>
<feature type="domain" description="UVR" evidence="6">
    <location>
        <begin position="461"/>
        <end position="496"/>
    </location>
</feature>
<dbReference type="Proteomes" id="UP000006008">
    <property type="component" value="Unassembled WGS sequence"/>
</dbReference>
<evidence type="ECO:0000259" key="6">
    <source>
        <dbReference type="PROSITE" id="PS50151"/>
    </source>
</evidence>
<dbReference type="CDD" id="cd00009">
    <property type="entry name" value="AAA"/>
    <property type="match status" value="1"/>
</dbReference>
<dbReference type="HOGENOM" id="CLU_005070_4_1_10"/>
<dbReference type="PANTHER" id="PTHR11638">
    <property type="entry name" value="ATP-DEPENDENT CLP PROTEASE"/>
    <property type="match status" value="1"/>
</dbReference>
<dbReference type="eggNOG" id="COG0542">
    <property type="taxonomic scope" value="Bacteria"/>
</dbReference>
<feature type="region of interest" description="Disordered" evidence="5">
    <location>
        <begin position="179"/>
        <end position="202"/>
    </location>
</feature>
<dbReference type="FunFam" id="3.40.50.300:FF:000010">
    <property type="entry name" value="Chaperone clpB 1, putative"/>
    <property type="match status" value="1"/>
</dbReference>
<dbReference type="SMART" id="SM00382">
    <property type="entry name" value="AAA"/>
    <property type="match status" value="2"/>
</dbReference>
<evidence type="ECO:0000256" key="2">
    <source>
        <dbReference type="ARBA" id="ARBA00022741"/>
    </source>
</evidence>
<dbReference type="OrthoDB" id="9803641at2"/>
<dbReference type="CDD" id="cd19499">
    <property type="entry name" value="RecA-like_ClpB_Hsp104-like"/>
    <property type="match status" value="1"/>
</dbReference>
<dbReference type="Gene3D" id="4.10.860.10">
    <property type="entry name" value="UVR domain"/>
    <property type="match status" value="1"/>
</dbReference>
<dbReference type="InterPro" id="IPR036628">
    <property type="entry name" value="Clp_N_dom_sf"/>
</dbReference>
<organism evidence="7 8">
    <name type="scientific">Alistipes indistinctus YIT 12060</name>
    <dbReference type="NCBI Taxonomy" id="742725"/>
    <lineage>
        <taxon>Bacteria</taxon>
        <taxon>Pseudomonadati</taxon>
        <taxon>Bacteroidota</taxon>
        <taxon>Bacteroidia</taxon>
        <taxon>Bacteroidales</taxon>
        <taxon>Rikenellaceae</taxon>
        <taxon>Alistipes</taxon>
    </lineage>
</organism>